<dbReference type="Proteomes" id="UP000053176">
    <property type="component" value="Unassembled WGS sequence"/>
</dbReference>
<organism evidence="2 3">
    <name type="scientific">Rhizobium loti</name>
    <name type="common">Mesorhizobium loti</name>
    <dbReference type="NCBI Taxonomy" id="381"/>
    <lineage>
        <taxon>Bacteria</taxon>
        <taxon>Pseudomonadati</taxon>
        <taxon>Pseudomonadota</taxon>
        <taxon>Alphaproteobacteria</taxon>
        <taxon>Hyphomicrobiales</taxon>
        <taxon>Phyllobacteriaceae</taxon>
        <taxon>Mesorhizobium</taxon>
    </lineage>
</organism>
<dbReference type="EMBL" id="LPWA01000057">
    <property type="protein sequence ID" value="KUM27929.1"/>
    <property type="molecule type" value="Genomic_DNA"/>
</dbReference>
<gene>
    <name evidence="2" type="ORF">AU467_14900</name>
</gene>
<name>A0A101KW28_RHILI</name>
<evidence type="ECO:0000313" key="2">
    <source>
        <dbReference type="EMBL" id="KUM27929.1"/>
    </source>
</evidence>
<dbReference type="AlphaFoldDB" id="A0A101KW28"/>
<sequence length="83" mass="9019">MRGLHGRQGSASPARDLLRLRLAARPAVTIKARQCRQRSFGSGARFAAPRSAPEGPPLGDATGLRIIRAGKGNEKRKDDRRMT</sequence>
<proteinExistence type="predicted"/>
<accession>A0A101KW28</accession>
<feature type="region of interest" description="Disordered" evidence="1">
    <location>
        <begin position="41"/>
        <end position="83"/>
    </location>
</feature>
<protein>
    <submittedName>
        <fullName evidence="2">Uncharacterized protein</fullName>
    </submittedName>
</protein>
<reference evidence="2 3" key="1">
    <citation type="submission" date="2015-12" db="EMBL/GenBank/DDBJ databases">
        <title>Draft genome sequence of Mesorhizobium sp. UFLA 01-765, a multitolerant efficient symbiont and plant-growth promoting strain isolated from Zn-mining soil using Leucaena leucocephala as a trap plant.</title>
        <authorList>
            <person name="Rangel W.M."/>
            <person name="Thijs S."/>
            <person name="Longatti S.M."/>
            <person name="Moreira F.M."/>
            <person name="Weyens N."/>
            <person name="Vangronsveld J."/>
            <person name="Van Hamme J.D."/>
            <person name="Bottos E.M."/>
            <person name="Rineau F."/>
        </authorList>
    </citation>
    <scope>NUCLEOTIDE SEQUENCE [LARGE SCALE GENOMIC DNA]</scope>
    <source>
        <strain evidence="2 3">UFLA 01-765</strain>
    </source>
</reference>
<evidence type="ECO:0000256" key="1">
    <source>
        <dbReference type="SAM" id="MobiDB-lite"/>
    </source>
</evidence>
<evidence type="ECO:0000313" key="3">
    <source>
        <dbReference type="Proteomes" id="UP000053176"/>
    </source>
</evidence>
<feature type="compositionally biased region" description="Basic and acidic residues" evidence="1">
    <location>
        <begin position="71"/>
        <end position="83"/>
    </location>
</feature>
<comment type="caution">
    <text evidence="2">The sequence shown here is derived from an EMBL/GenBank/DDBJ whole genome shotgun (WGS) entry which is preliminary data.</text>
</comment>